<dbReference type="GO" id="GO:0004222">
    <property type="term" value="F:metalloendopeptidase activity"/>
    <property type="evidence" value="ECO:0007669"/>
    <property type="project" value="TreeGrafter"/>
</dbReference>
<dbReference type="InterPro" id="IPR016047">
    <property type="entry name" value="M23ase_b-sheet_dom"/>
</dbReference>
<reference evidence="4" key="1">
    <citation type="submission" date="2020-10" db="EMBL/GenBank/DDBJ databases">
        <authorList>
            <person name="Gilroy R."/>
        </authorList>
    </citation>
    <scope>NUCLEOTIDE SEQUENCE</scope>
    <source>
        <strain evidence="4">6276</strain>
    </source>
</reference>
<dbReference type="PANTHER" id="PTHR21666:SF270">
    <property type="entry name" value="MUREIN HYDROLASE ACTIVATOR ENVC"/>
    <property type="match status" value="1"/>
</dbReference>
<dbReference type="PANTHER" id="PTHR21666">
    <property type="entry name" value="PEPTIDASE-RELATED"/>
    <property type="match status" value="1"/>
</dbReference>
<organism evidence="4 5">
    <name type="scientific">Candidatus Scatousia excrementigallinarum</name>
    <dbReference type="NCBI Taxonomy" id="2840935"/>
    <lineage>
        <taxon>Bacteria</taxon>
        <taxon>Candidatus Scatousia</taxon>
    </lineage>
</organism>
<evidence type="ECO:0000256" key="2">
    <source>
        <dbReference type="SAM" id="MobiDB-lite"/>
    </source>
</evidence>
<evidence type="ECO:0000313" key="4">
    <source>
        <dbReference type="EMBL" id="HIS37668.1"/>
    </source>
</evidence>
<name>A0A9D1JP57_9BACT</name>
<dbReference type="Pfam" id="PF01551">
    <property type="entry name" value="Peptidase_M23"/>
    <property type="match status" value="1"/>
</dbReference>
<reference evidence="4" key="2">
    <citation type="journal article" date="2021" name="PeerJ">
        <title>Extensive microbial diversity within the chicken gut microbiome revealed by metagenomics and culture.</title>
        <authorList>
            <person name="Gilroy R."/>
            <person name="Ravi A."/>
            <person name="Getino M."/>
            <person name="Pursley I."/>
            <person name="Horton D.L."/>
            <person name="Alikhan N.F."/>
            <person name="Baker D."/>
            <person name="Gharbi K."/>
            <person name="Hall N."/>
            <person name="Watson M."/>
            <person name="Adriaenssens E.M."/>
            <person name="Foster-Nyarko E."/>
            <person name="Jarju S."/>
            <person name="Secka A."/>
            <person name="Antonio M."/>
            <person name="Oren A."/>
            <person name="Chaudhuri R.R."/>
            <person name="La Ragione R."/>
            <person name="Hildebrand F."/>
            <person name="Pallen M.J."/>
        </authorList>
    </citation>
    <scope>NUCLEOTIDE SEQUENCE</scope>
    <source>
        <strain evidence="4">6276</strain>
    </source>
</reference>
<dbReference type="AlphaFoldDB" id="A0A9D1JP57"/>
<feature type="compositionally biased region" description="Polar residues" evidence="2">
    <location>
        <begin position="148"/>
        <end position="163"/>
    </location>
</feature>
<evidence type="ECO:0000313" key="5">
    <source>
        <dbReference type="Proteomes" id="UP000823928"/>
    </source>
</evidence>
<dbReference type="EMBL" id="DVIU01000281">
    <property type="protein sequence ID" value="HIS37668.1"/>
    <property type="molecule type" value="Genomic_DNA"/>
</dbReference>
<dbReference type="SUPFAM" id="SSF51261">
    <property type="entry name" value="Duplicated hybrid motif"/>
    <property type="match status" value="1"/>
</dbReference>
<feature type="compositionally biased region" description="Low complexity" evidence="2">
    <location>
        <begin position="169"/>
        <end position="178"/>
    </location>
</feature>
<sequence>MAKLKEKILQALKNNRQLEIALNEISKSQENLLKNHSNPVFNQKDKIKILKKFTDLQNIAKSMQRYNKLNENNYDQDAQEEKDNLETTVLKGGISYNKYIWHAENSENTCDVCKSLDGTEFDFYDEVPERPHPNCKCTVEIVEETSSNDDSGTMTEENYNTNKIPPKNPTSQPTSKSPQPNPAPKNPSQPQRWIKPCNGPIVGQYGEQRSTHVHNGIDIAVPVGTPIKAVADGTVYYAGANDPKGYGQYVIITHKINGKIVTSEYGHLSSWNVHAGEQIKQGQIIAKSGNTGHSQGPHLHITIREGIYKGTPVNPNKYFDY</sequence>
<dbReference type="Proteomes" id="UP000823928">
    <property type="component" value="Unassembled WGS sequence"/>
</dbReference>
<dbReference type="InterPro" id="IPR011055">
    <property type="entry name" value="Dup_hybrid_motif"/>
</dbReference>
<evidence type="ECO:0000256" key="1">
    <source>
        <dbReference type="SAM" id="Coils"/>
    </source>
</evidence>
<keyword evidence="1" id="KW-0175">Coiled coil</keyword>
<dbReference type="InterPro" id="IPR050570">
    <property type="entry name" value="Cell_wall_metabolism_enzyme"/>
</dbReference>
<feature type="coiled-coil region" evidence="1">
    <location>
        <begin position="1"/>
        <end position="35"/>
    </location>
</feature>
<accession>A0A9D1JP57</accession>
<evidence type="ECO:0000259" key="3">
    <source>
        <dbReference type="Pfam" id="PF01551"/>
    </source>
</evidence>
<feature type="region of interest" description="Disordered" evidence="2">
    <location>
        <begin position="144"/>
        <end position="205"/>
    </location>
</feature>
<feature type="domain" description="M23ase beta-sheet core" evidence="3">
    <location>
        <begin position="213"/>
        <end position="315"/>
    </location>
</feature>
<protein>
    <submittedName>
        <fullName evidence="4">Peptidoglycan DD-metalloendopeptidase family protein</fullName>
    </submittedName>
</protein>
<comment type="caution">
    <text evidence="4">The sequence shown here is derived from an EMBL/GenBank/DDBJ whole genome shotgun (WGS) entry which is preliminary data.</text>
</comment>
<gene>
    <name evidence="4" type="ORF">IAC10_13770</name>
</gene>
<dbReference type="CDD" id="cd12797">
    <property type="entry name" value="M23_peptidase"/>
    <property type="match status" value="1"/>
</dbReference>
<proteinExistence type="predicted"/>
<dbReference type="Gene3D" id="2.70.70.10">
    <property type="entry name" value="Glucose Permease (Domain IIA)"/>
    <property type="match status" value="1"/>
</dbReference>